<dbReference type="AlphaFoldDB" id="A0A813VF58"/>
<dbReference type="Proteomes" id="UP000663829">
    <property type="component" value="Unassembled WGS sequence"/>
</dbReference>
<accession>A0A813VF58</accession>
<feature type="transmembrane region" description="Helical" evidence="1">
    <location>
        <begin position="124"/>
        <end position="150"/>
    </location>
</feature>
<keyword evidence="1" id="KW-0812">Transmembrane</keyword>
<gene>
    <name evidence="2" type="ORF">GPM918_LOCUS5745</name>
    <name evidence="3" type="ORF">SRO942_LOCUS5743</name>
</gene>
<evidence type="ECO:0000313" key="4">
    <source>
        <dbReference type="Proteomes" id="UP000663829"/>
    </source>
</evidence>
<evidence type="ECO:0000256" key="1">
    <source>
        <dbReference type="SAM" id="Phobius"/>
    </source>
</evidence>
<evidence type="ECO:0000313" key="3">
    <source>
        <dbReference type="EMBL" id="CAF3632073.1"/>
    </source>
</evidence>
<dbReference type="EMBL" id="CAJNOQ010000847">
    <property type="protein sequence ID" value="CAF0844605.1"/>
    <property type="molecule type" value="Genomic_DNA"/>
</dbReference>
<protein>
    <submittedName>
        <fullName evidence="2">Uncharacterized protein</fullName>
    </submittedName>
</protein>
<sequence>MMNISKFGSIAFALIIIAFIFHILAMGYPRWKTVTCLNCANESVQAWHTSINKRCYLSELQNFSFGENHPLVAQLCLPNEYLYPKKQEDSLLCSLQMFEDPYTICALKTYTKECYCAYTNATQAIISLTVIASILLGSCIFISHYVACVYKEVVLKWLLFSGEIFLVISSIAILIALIISGLYKSQDLDHLKHIELFNNSE</sequence>
<name>A0A813VF58_9BILA</name>
<evidence type="ECO:0000313" key="2">
    <source>
        <dbReference type="EMBL" id="CAF0844605.1"/>
    </source>
</evidence>
<keyword evidence="4" id="KW-1185">Reference proteome</keyword>
<comment type="caution">
    <text evidence="2">The sequence shown here is derived from an EMBL/GenBank/DDBJ whole genome shotgun (WGS) entry which is preliminary data.</text>
</comment>
<keyword evidence="1" id="KW-1133">Transmembrane helix</keyword>
<dbReference type="OrthoDB" id="10059737at2759"/>
<dbReference type="EMBL" id="CAJOBC010000846">
    <property type="protein sequence ID" value="CAF3632073.1"/>
    <property type="molecule type" value="Genomic_DNA"/>
</dbReference>
<dbReference type="Proteomes" id="UP000681722">
    <property type="component" value="Unassembled WGS sequence"/>
</dbReference>
<proteinExistence type="predicted"/>
<reference evidence="2" key="1">
    <citation type="submission" date="2021-02" db="EMBL/GenBank/DDBJ databases">
        <authorList>
            <person name="Nowell W R."/>
        </authorList>
    </citation>
    <scope>NUCLEOTIDE SEQUENCE</scope>
</reference>
<organism evidence="2 4">
    <name type="scientific">Didymodactylos carnosus</name>
    <dbReference type="NCBI Taxonomy" id="1234261"/>
    <lineage>
        <taxon>Eukaryota</taxon>
        <taxon>Metazoa</taxon>
        <taxon>Spiralia</taxon>
        <taxon>Gnathifera</taxon>
        <taxon>Rotifera</taxon>
        <taxon>Eurotatoria</taxon>
        <taxon>Bdelloidea</taxon>
        <taxon>Philodinida</taxon>
        <taxon>Philodinidae</taxon>
        <taxon>Didymodactylos</taxon>
    </lineage>
</organism>
<feature type="transmembrane region" description="Helical" evidence="1">
    <location>
        <begin position="157"/>
        <end position="183"/>
    </location>
</feature>
<keyword evidence="1" id="KW-0472">Membrane</keyword>